<dbReference type="InterPro" id="IPR018117">
    <property type="entry name" value="C5_DNA_meth_AS"/>
</dbReference>
<organism evidence="8 9">
    <name type="scientific">Streptomyces parvus</name>
    <dbReference type="NCBI Taxonomy" id="66428"/>
    <lineage>
        <taxon>Bacteria</taxon>
        <taxon>Bacillati</taxon>
        <taxon>Actinomycetota</taxon>
        <taxon>Actinomycetes</taxon>
        <taxon>Kitasatosporales</taxon>
        <taxon>Streptomycetaceae</taxon>
        <taxon>Streptomyces</taxon>
    </lineage>
</organism>
<keyword evidence="1 5" id="KW-0489">Methyltransferase</keyword>
<dbReference type="RefSeq" id="WP_164200093.1">
    <property type="nucleotide sequence ID" value="NZ_JAAGMP010000256.1"/>
</dbReference>
<dbReference type="PANTHER" id="PTHR10629:SF52">
    <property type="entry name" value="DNA (CYTOSINE-5)-METHYLTRANSFERASE 1"/>
    <property type="match status" value="1"/>
</dbReference>
<keyword evidence="2 5" id="KW-0808">Transferase</keyword>
<dbReference type="EMBL" id="JAAGMP010000256">
    <property type="protein sequence ID" value="NEC17608.1"/>
    <property type="molecule type" value="Genomic_DNA"/>
</dbReference>
<name>A0A7K3RR05_9ACTN</name>
<protein>
    <recommendedName>
        <fullName evidence="7">Cytosine-specific methyltransferase</fullName>
        <ecNumber evidence="7">2.1.1.37</ecNumber>
    </recommendedName>
</protein>
<dbReference type="InterPro" id="IPR001525">
    <property type="entry name" value="C5_MeTfrase"/>
</dbReference>
<gene>
    <name evidence="8" type="ORF">G3I50_04930</name>
</gene>
<dbReference type="GO" id="GO:0003677">
    <property type="term" value="F:DNA binding"/>
    <property type="evidence" value="ECO:0007669"/>
    <property type="project" value="TreeGrafter"/>
</dbReference>
<dbReference type="Proteomes" id="UP000469670">
    <property type="component" value="Unassembled WGS sequence"/>
</dbReference>
<evidence type="ECO:0000256" key="4">
    <source>
        <dbReference type="ARBA" id="ARBA00022747"/>
    </source>
</evidence>
<evidence type="ECO:0000256" key="5">
    <source>
        <dbReference type="PROSITE-ProRule" id="PRU01016"/>
    </source>
</evidence>
<feature type="active site" evidence="5">
    <location>
        <position position="104"/>
    </location>
</feature>
<evidence type="ECO:0000256" key="1">
    <source>
        <dbReference type="ARBA" id="ARBA00022603"/>
    </source>
</evidence>
<proteinExistence type="inferred from homology"/>
<dbReference type="PROSITE" id="PS00094">
    <property type="entry name" value="C5_MTASE_1"/>
    <property type="match status" value="1"/>
</dbReference>
<dbReference type="PRINTS" id="PR00105">
    <property type="entry name" value="C5METTRFRASE"/>
</dbReference>
<reference evidence="8 9" key="1">
    <citation type="submission" date="2020-01" db="EMBL/GenBank/DDBJ databases">
        <title>Insect and environment-associated Actinomycetes.</title>
        <authorList>
            <person name="Currrie C."/>
            <person name="Chevrette M."/>
            <person name="Carlson C."/>
            <person name="Stubbendieck R."/>
            <person name="Wendt-Pienkowski E."/>
        </authorList>
    </citation>
    <scope>NUCLEOTIDE SEQUENCE [LARGE SCALE GENOMIC DNA]</scope>
    <source>
        <strain evidence="8 9">SID7590</strain>
    </source>
</reference>
<dbReference type="InterPro" id="IPR029063">
    <property type="entry name" value="SAM-dependent_MTases_sf"/>
</dbReference>
<dbReference type="PANTHER" id="PTHR10629">
    <property type="entry name" value="CYTOSINE-SPECIFIC METHYLTRANSFERASE"/>
    <property type="match status" value="1"/>
</dbReference>
<comment type="catalytic activity">
    <reaction evidence="7">
        <text>a 2'-deoxycytidine in DNA + S-adenosyl-L-methionine = a 5-methyl-2'-deoxycytidine in DNA + S-adenosyl-L-homocysteine + H(+)</text>
        <dbReference type="Rhea" id="RHEA:13681"/>
        <dbReference type="Rhea" id="RHEA-COMP:11369"/>
        <dbReference type="Rhea" id="RHEA-COMP:11370"/>
        <dbReference type="ChEBI" id="CHEBI:15378"/>
        <dbReference type="ChEBI" id="CHEBI:57856"/>
        <dbReference type="ChEBI" id="CHEBI:59789"/>
        <dbReference type="ChEBI" id="CHEBI:85452"/>
        <dbReference type="ChEBI" id="CHEBI:85454"/>
        <dbReference type="EC" id="2.1.1.37"/>
    </reaction>
</comment>
<evidence type="ECO:0000256" key="3">
    <source>
        <dbReference type="ARBA" id="ARBA00022691"/>
    </source>
</evidence>
<dbReference type="GO" id="GO:0003886">
    <property type="term" value="F:DNA (cytosine-5-)-methyltransferase activity"/>
    <property type="evidence" value="ECO:0007669"/>
    <property type="project" value="UniProtKB-EC"/>
</dbReference>
<dbReference type="GO" id="GO:0009307">
    <property type="term" value="P:DNA restriction-modification system"/>
    <property type="evidence" value="ECO:0007669"/>
    <property type="project" value="UniProtKB-KW"/>
</dbReference>
<keyword evidence="3 5" id="KW-0949">S-adenosyl-L-methionine</keyword>
<dbReference type="InterPro" id="IPR050390">
    <property type="entry name" value="C5-Methyltransferase"/>
</dbReference>
<evidence type="ECO:0000256" key="6">
    <source>
        <dbReference type="RuleBase" id="RU000416"/>
    </source>
</evidence>
<dbReference type="SUPFAM" id="SSF53335">
    <property type="entry name" value="S-adenosyl-L-methionine-dependent methyltransferases"/>
    <property type="match status" value="1"/>
</dbReference>
<dbReference type="PROSITE" id="PS51679">
    <property type="entry name" value="SAM_MT_C5"/>
    <property type="match status" value="1"/>
</dbReference>
<keyword evidence="4" id="KW-0680">Restriction system</keyword>
<dbReference type="Pfam" id="PF00145">
    <property type="entry name" value="DNA_methylase"/>
    <property type="match status" value="2"/>
</dbReference>
<comment type="caution">
    <text evidence="8">The sequence shown here is derived from an EMBL/GenBank/DDBJ whole genome shotgun (WGS) entry which is preliminary data.</text>
</comment>
<evidence type="ECO:0000256" key="2">
    <source>
        <dbReference type="ARBA" id="ARBA00022679"/>
    </source>
</evidence>
<dbReference type="Gene3D" id="3.40.50.150">
    <property type="entry name" value="Vaccinia Virus protein VP39"/>
    <property type="match status" value="1"/>
</dbReference>
<evidence type="ECO:0000313" key="8">
    <source>
        <dbReference type="EMBL" id="NEC17608.1"/>
    </source>
</evidence>
<dbReference type="EC" id="2.1.1.37" evidence="7"/>
<dbReference type="NCBIfam" id="TIGR00675">
    <property type="entry name" value="dcm"/>
    <property type="match status" value="1"/>
</dbReference>
<dbReference type="GO" id="GO:0032259">
    <property type="term" value="P:methylation"/>
    <property type="evidence" value="ECO:0007669"/>
    <property type="project" value="UniProtKB-KW"/>
</dbReference>
<accession>A0A7K3RR05</accession>
<dbReference type="Gene3D" id="3.90.120.10">
    <property type="entry name" value="DNA Methylase, subunit A, domain 2"/>
    <property type="match status" value="1"/>
</dbReference>
<evidence type="ECO:0000313" key="9">
    <source>
        <dbReference type="Proteomes" id="UP000469670"/>
    </source>
</evidence>
<evidence type="ECO:0000256" key="7">
    <source>
        <dbReference type="RuleBase" id="RU000417"/>
    </source>
</evidence>
<sequence length="411" mass="45105">MSTSNNERQPTLISLFSGAGGLDIGLERAGFHTVTATDFDANCVNTLQTVQDLAIPVRGKPGLRHLDGTRLIHASAEELKASDLRPEGATSKWRPDVLAGGPPCQPFSSAGRQKGIEDPRGKLFLEFVSLAEQLKPRLILFENVRGLVTAKTPDGEPGGVLRLIRQSFEEIGYATRFKLLNAADFGSAQRRIRLFMFAARDRSLPHFPEPTHGKDAGGMLASDLKPWVSLGEFLSAQPAANPEDIVVPTGSLVDELADLAPGTGVKSRGIVEANRPSGHWGYRQDRFLADLSLPARTIRAATTPDWIRTEDGTLRRLTWRECAALQGFPREWEIQGTLAAKFRQIGNAVQADMAEKLGLMLKTSIDRNKRSSPVSAPWPAEFQKWMAYTAMEHQTNGKHRAAARELREKVG</sequence>
<comment type="similarity">
    <text evidence="5 6">Belongs to the class I-like SAM-binding methyltransferase superfamily. C5-methyltransferase family.</text>
</comment>
<dbReference type="AlphaFoldDB" id="A0A7K3RR05"/>
<dbReference type="GO" id="GO:0044027">
    <property type="term" value="P:negative regulation of gene expression via chromosomal CpG island methylation"/>
    <property type="evidence" value="ECO:0007669"/>
    <property type="project" value="TreeGrafter"/>
</dbReference>